<dbReference type="HAMAP" id="MF_00065">
    <property type="entry name" value="Adenylyl_sulf_kinase"/>
    <property type="match status" value="1"/>
</dbReference>
<dbReference type="InterPro" id="IPR002885">
    <property type="entry name" value="PPR_rpt"/>
</dbReference>
<keyword evidence="6" id="KW-0808">Transferase</keyword>
<dbReference type="InterPro" id="IPR059117">
    <property type="entry name" value="APS_kinase_dom"/>
</dbReference>
<keyword evidence="11" id="KW-0028">Amino-acid biosynthesis</keyword>
<keyword evidence="10" id="KW-0067">ATP-binding</keyword>
<evidence type="ECO:0000256" key="10">
    <source>
        <dbReference type="ARBA" id="ARBA00022840"/>
    </source>
</evidence>
<gene>
    <name evidence="17" type="ORF">CVT24_009701</name>
</gene>
<accession>A0A409Y9P2</accession>
<keyword evidence="7" id="KW-0677">Repeat</keyword>
<dbReference type="CDD" id="cd02027">
    <property type="entry name" value="APSK"/>
    <property type="match status" value="1"/>
</dbReference>
<comment type="similarity">
    <text evidence="3">Belongs to the APS kinase family.</text>
</comment>
<dbReference type="PANTHER" id="PTHR11055:SF1">
    <property type="entry name" value="PAPS SYNTHETASE, ISOFORM D"/>
    <property type="match status" value="1"/>
</dbReference>
<dbReference type="Gene3D" id="1.25.40.10">
    <property type="entry name" value="Tetratricopeptide repeat domain"/>
    <property type="match status" value="4"/>
</dbReference>
<dbReference type="InterPro" id="IPR011990">
    <property type="entry name" value="TPR-like_helical_dom_sf"/>
</dbReference>
<dbReference type="PROSITE" id="PS51375">
    <property type="entry name" value="PPR"/>
    <property type="match status" value="2"/>
</dbReference>
<evidence type="ECO:0000256" key="8">
    <source>
        <dbReference type="ARBA" id="ARBA00022741"/>
    </source>
</evidence>
<evidence type="ECO:0000256" key="2">
    <source>
        <dbReference type="ARBA" id="ARBA00004806"/>
    </source>
</evidence>
<dbReference type="EC" id="2.7.1.25" evidence="4"/>
<dbReference type="GO" id="GO:0004020">
    <property type="term" value="F:adenylylsulfate kinase activity"/>
    <property type="evidence" value="ECO:0007669"/>
    <property type="project" value="UniProtKB-EC"/>
</dbReference>
<dbReference type="SUPFAM" id="SSF52540">
    <property type="entry name" value="P-loop containing nucleoside triphosphate hydrolases"/>
    <property type="match status" value="1"/>
</dbReference>
<keyword evidence="18" id="KW-1185">Reference proteome</keyword>
<feature type="domain" description="APS kinase" evidence="15">
    <location>
        <begin position="540"/>
        <end position="692"/>
    </location>
</feature>
<evidence type="ECO:0000256" key="5">
    <source>
        <dbReference type="ARBA" id="ARBA00018163"/>
    </source>
</evidence>
<evidence type="ECO:0000313" key="18">
    <source>
        <dbReference type="Proteomes" id="UP000284842"/>
    </source>
</evidence>
<dbReference type="InterPro" id="IPR002891">
    <property type="entry name" value="APS"/>
</dbReference>
<dbReference type="GO" id="GO:0005524">
    <property type="term" value="F:ATP binding"/>
    <property type="evidence" value="ECO:0007669"/>
    <property type="project" value="UniProtKB-KW"/>
</dbReference>
<dbReference type="EMBL" id="NHTK01001348">
    <property type="protein sequence ID" value="PPQ99718.1"/>
    <property type="molecule type" value="Genomic_DNA"/>
</dbReference>
<evidence type="ECO:0000256" key="11">
    <source>
        <dbReference type="ARBA" id="ARBA00023192"/>
    </source>
</evidence>
<dbReference type="NCBIfam" id="TIGR00455">
    <property type="entry name" value="apsK"/>
    <property type="match status" value="1"/>
</dbReference>
<dbReference type="STRING" id="181874.A0A409Y9P2"/>
<dbReference type="InterPro" id="IPR057027">
    <property type="entry name" value="TPR_mt"/>
</dbReference>
<sequence length="717" mass="80134">MFTVKFGQRSLRSATIKRLGILHFNSSFFSIIYNILAHAVSSQTTIQHGIASQRPVIIPDSQNIPSDKIPQLLSAVNANRPVDTFQILRRMKDSGVTPSLTVYNYLLELTARNQLWFISWAILDDMLNAGVKPSVQTFAHLIAAQRKCIPENIQAAWKKMAELGVEPSPLVYSTTLDYWVHNGRIDMALGCFLEMKARNLVPEIQAAQRLVVAAAKTGYATLALDILTYIESVSPRKMTEWVWLACLESSAKNLELQNTRTCWNQVVHNGSLLPSESICMAVLNTAARCGDPDLATEVLHSLKQLGVEWEEYHFSALVEALCTNDKLKEAIITFQIMRTNNIIPGPSTIASLSRHISRDVERLDAAWSAIDEIHQSGSVVGLDALKVVIQASVELGDLQRAIGVYKALGDYNLKPDVMVFNLLLDGCIVARHRPLGDLMLQEMKEIGVKADQDTYIKAIQLCLTQDVYEDAFFYLEEMKAAGFMPPASLYQELFDKCSIWRPILHSTLVRSPYIQKFKLFHDHNIGSVTAEERVQYLSQKGATIWLTGLSASGKSTIACALEQHLLHLHKYTYRLDGDNVRFGLNKDLGFDEKSRNENIRRIGEVSKLFADSGCIVVTAFISPYRSDRDLARQLHAQSNLPFVEVFVDAPLEVVEDRDPKGLYKKARAGEIKDFTGISAPYEAPNAPEIHIKTHEVDVAAAVAQIADYLIAKEYISL</sequence>
<evidence type="ECO:0000256" key="4">
    <source>
        <dbReference type="ARBA" id="ARBA00012121"/>
    </source>
</evidence>
<evidence type="ECO:0000259" key="16">
    <source>
        <dbReference type="Pfam" id="PF23276"/>
    </source>
</evidence>
<evidence type="ECO:0000256" key="6">
    <source>
        <dbReference type="ARBA" id="ARBA00022679"/>
    </source>
</evidence>
<dbReference type="OrthoDB" id="185373at2759"/>
<evidence type="ECO:0000313" key="17">
    <source>
        <dbReference type="EMBL" id="PPQ99718.1"/>
    </source>
</evidence>
<feature type="repeat" description="PPR" evidence="14">
    <location>
        <begin position="168"/>
        <end position="202"/>
    </location>
</feature>
<dbReference type="AlphaFoldDB" id="A0A409Y9P2"/>
<evidence type="ECO:0000256" key="1">
    <source>
        <dbReference type="ARBA" id="ARBA00001823"/>
    </source>
</evidence>
<dbReference type="FunFam" id="3.40.50.300:FF:000212">
    <property type="entry name" value="Adenylyl-sulfate kinase"/>
    <property type="match status" value="1"/>
</dbReference>
<dbReference type="GO" id="GO:0000103">
    <property type="term" value="P:sulfate assimilation"/>
    <property type="evidence" value="ECO:0007669"/>
    <property type="project" value="InterPro"/>
</dbReference>
<evidence type="ECO:0000259" key="15">
    <source>
        <dbReference type="Pfam" id="PF01583"/>
    </source>
</evidence>
<dbReference type="PANTHER" id="PTHR11055">
    <property type="entry name" value="BIFUNCTIONAL 3'-PHOSPHOADENOSINE 5'-PHOSPHOSULFATE SYNTHASE"/>
    <property type="match status" value="1"/>
</dbReference>
<protein>
    <recommendedName>
        <fullName evidence="5">Adenylyl-sulfate kinase</fullName>
        <ecNumber evidence="4">2.7.1.25</ecNumber>
    </recommendedName>
    <alternativeName>
        <fullName evidence="13">ATP adenosine-5'-phosphosulfate 3'-phosphotransferase</fullName>
    </alternativeName>
    <alternativeName>
        <fullName evidence="12">Adenosine-5'-phosphosulfate kinase</fullName>
    </alternativeName>
</protein>
<evidence type="ECO:0000256" key="13">
    <source>
        <dbReference type="ARBA" id="ARBA00031464"/>
    </source>
</evidence>
<dbReference type="Proteomes" id="UP000284842">
    <property type="component" value="Unassembled WGS sequence"/>
</dbReference>
<dbReference type="InterPro" id="IPR027417">
    <property type="entry name" value="P-loop_NTPase"/>
</dbReference>
<dbReference type="GO" id="GO:0019344">
    <property type="term" value="P:cysteine biosynthetic process"/>
    <property type="evidence" value="ECO:0007669"/>
    <property type="project" value="UniProtKB-KW"/>
</dbReference>
<evidence type="ECO:0000256" key="9">
    <source>
        <dbReference type="ARBA" id="ARBA00022777"/>
    </source>
</evidence>
<proteinExistence type="inferred from homology"/>
<evidence type="ECO:0000256" key="7">
    <source>
        <dbReference type="ARBA" id="ARBA00022737"/>
    </source>
</evidence>
<keyword evidence="9" id="KW-0418">Kinase</keyword>
<evidence type="ECO:0000256" key="14">
    <source>
        <dbReference type="PROSITE-ProRule" id="PRU00708"/>
    </source>
</evidence>
<keyword evidence="8" id="KW-0547">Nucleotide-binding</keyword>
<comment type="catalytic activity">
    <reaction evidence="1">
        <text>adenosine 5'-phosphosulfate + ATP = 3'-phosphoadenylyl sulfate + ADP + H(+)</text>
        <dbReference type="Rhea" id="RHEA:24152"/>
        <dbReference type="ChEBI" id="CHEBI:15378"/>
        <dbReference type="ChEBI" id="CHEBI:30616"/>
        <dbReference type="ChEBI" id="CHEBI:58243"/>
        <dbReference type="ChEBI" id="CHEBI:58339"/>
        <dbReference type="ChEBI" id="CHEBI:456216"/>
        <dbReference type="EC" id="2.7.1.25"/>
    </reaction>
</comment>
<name>A0A409Y9P2_9AGAR</name>
<evidence type="ECO:0000256" key="12">
    <source>
        <dbReference type="ARBA" id="ARBA00029724"/>
    </source>
</evidence>
<dbReference type="Gene3D" id="3.40.50.300">
    <property type="entry name" value="P-loop containing nucleotide triphosphate hydrolases"/>
    <property type="match status" value="1"/>
</dbReference>
<comment type="pathway">
    <text evidence="2">Sulfur metabolism; hydrogen sulfide biosynthesis; sulfite from sulfate: step 2/3.</text>
</comment>
<feature type="repeat" description="PPR" evidence="14">
    <location>
        <begin position="310"/>
        <end position="344"/>
    </location>
</feature>
<comment type="caution">
    <text evidence="17">The sequence shown here is derived from an EMBL/GenBank/DDBJ whole genome shotgun (WGS) entry which is preliminary data.</text>
</comment>
<reference evidence="17 18" key="1">
    <citation type="journal article" date="2018" name="Evol. Lett.">
        <title>Horizontal gene cluster transfer increased hallucinogenic mushroom diversity.</title>
        <authorList>
            <person name="Reynolds H.T."/>
            <person name="Vijayakumar V."/>
            <person name="Gluck-Thaler E."/>
            <person name="Korotkin H.B."/>
            <person name="Matheny P.B."/>
            <person name="Slot J.C."/>
        </authorList>
    </citation>
    <scope>NUCLEOTIDE SEQUENCE [LARGE SCALE GENOMIC DNA]</scope>
    <source>
        <strain evidence="17 18">2629</strain>
    </source>
</reference>
<organism evidence="17 18">
    <name type="scientific">Panaeolus cyanescens</name>
    <dbReference type="NCBI Taxonomy" id="181874"/>
    <lineage>
        <taxon>Eukaryota</taxon>
        <taxon>Fungi</taxon>
        <taxon>Dikarya</taxon>
        <taxon>Basidiomycota</taxon>
        <taxon>Agaricomycotina</taxon>
        <taxon>Agaricomycetes</taxon>
        <taxon>Agaricomycetidae</taxon>
        <taxon>Agaricales</taxon>
        <taxon>Agaricineae</taxon>
        <taxon>Galeropsidaceae</taxon>
        <taxon>Panaeolus</taxon>
    </lineage>
</organism>
<dbReference type="NCBIfam" id="NF003013">
    <property type="entry name" value="PRK03846.1"/>
    <property type="match status" value="1"/>
</dbReference>
<dbReference type="InParanoid" id="A0A409Y9P2"/>
<dbReference type="Pfam" id="PF01583">
    <property type="entry name" value="APS_kinase"/>
    <property type="match status" value="1"/>
</dbReference>
<keyword evidence="11" id="KW-0198">Cysteine biosynthesis</keyword>
<evidence type="ECO:0000256" key="3">
    <source>
        <dbReference type="ARBA" id="ARBA00007008"/>
    </source>
</evidence>
<feature type="domain" description="Pentatricopeptide repeat-containing protein-mitochondrial" evidence="16">
    <location>
        <begin position="276"/>
        <end position="407"/>
    </location>
</feature>
<dbReference type="Pfam" id="PF23276">
    <property type="entry name" value="TPR_24"/>
    <property type="match status" value="1"/>
</dbReference>
<dbReference type="Pfam" id="PF13812">
    <property type="entry name" value="PPR_3"/>
    <property type="match status" value="2"/>
</dbReference>